<dbReference type="GO" id="GO:0006412">
    <property type="term" value="P:translation"/>
    <property type="evidence" value="ECO:0007669"/>
    <property type="project" value="UniProtKB-UniRule"/>
</dbReference>
<evidence type="ECO:0000313" key="7">
    <source>
        <dbReference type="Proteomes" id="UP000063234"/>
    </source>
</evidence>
<dbReference type="NCBIfam" id="TIGR00059">
    <property type="entry name" value="L17"/>
    <property type="match status" value="1"/>
</dbReference>
<evidence type="ECO:0000256" key="3">
    <source>
        <dbReference type="ARBA" id="ARBA00023274"/>
    </source>
</evidence>
<reference evidence="7" key="1">
    <citation type="journal article" date="2018" name="Science">
        <title>A primordial and reversible TCA cycle in a facultatively chemolithoautotrophic thermophile.</title>
        <authorList>
            <person name="Nunoura T."/>
            <person name="Chikaraishi Y."/>
            <person name="Izaki R."/>
            <person name="Suwa T."/>
            <person name="Sato T."/>
            <person name="Harada T."/>
            <person name="Mori K."/>
            <person name="Kato Y."/>
            <person name="Miyazaki M."/>
            <person name="Shimamura S."/>
            <person name="Yanagawa K."/>
            <person name="Shuto A."/>
            <person name="Ohkouchi N."/>
            <person name="Fujita N."/>
            <person name="Takaki Y."/>
            <person name="Atomi H."/>
            <person name="Takai K."/>
        </authorList>
    </citation>
    <scope>NUCLEOTIDE SEQUENCE [LARGE SCALE GENOMIC DNA]</scope>
    <source>
        <strain evidence="7">DSM 17441 / JCM 13301 / NBRC 103674 / ABI70S6</strain>
    </source>
</reference>
<dbReference type="AlphaFoldDB" id="A0A0S3QV45"/>
<evidence type="ECO:0000256" key="5">
    <source>
        <dbReference type="RuleBase" id="RU000660"/>
    </source>
</evidence>
<dbReference type="PANTHER" id="PTHR14413">
    <property type="entry name" value="RIBOSOMAL PROTEIN L17"/>
    <property type="match status" value="1"/>
</dbReference>
<evidence type="ECO:0000313" key="6">
    <source>
        <dbReference type="EMBL" id="BAT72193.1"/>
    </source>
</evidence>
<keyword evidence="3 4" id="KW-0687">Ribonucleoprotein</keyword>
<comment type="similarity">
    <text evidence="1 4 5">Belongs to the bacterial ribosomal protein bL17 family.</text>
</comment>
<organism evidence="6 7">
    <name type="scientific">Thermosulfidibacter takaii (strain DSM 17441 / JCM 13301 / NBRC 103674 / ABI70S6)</name>
    <dbReference type="NCBI Taxonomy" id="1298851"/>
    <lineage>
        <taxon>Bacteria</taxon>
        <taxon>Pseudomonadati</taxon>
        <taxon>Thermosulfidibacterota</taxon>
        <taxon>Thermosulfidibacteria</taxon>
        <taxon>Thermosulfidibacterales</taxon>
        <taxon>Thermosulfidibacteraceae</taxon>
    </lineage>
</organism>
<name>A0A0S3QV45_THET7</name>
<accession>A0A0S3QV45</accession>
<dbReference type="Proteomes" id="UP000063234">
    <property type="component" value="Chromosome"/>
</dbReference>
<evidence type="ECO:0000256" key="2">
    <source>
        <dbReference type="ARBA" id="ARBA00022980"/>
    </source>
</evidence>
<dbReference type="STRING" id="1298851.TST_1406"/>
<dbReference type="RefSeq" id="WP_068550179.1">
    <property type="nucleotide sequence ID" value="NZ_AP013035.1"/>
</dbReference>
<dbReference type="InterPro" id="IPR000456">
    <property type="entry name" value="Ribosomal_bL17"/>
</dbReference>
<protein>
    <recommendedName>
        <fullName evidence="4">Large ribosomal subunit protein bL17</fullName>
    </recommendedName>
</protein>
<evidence type="ECO:0000256" key="4">
    <source>
        <dbReference type="HAMAP-Rule" id="MF_01368"/>
    </source>
</evidence>
<dbReference type="InterPro" id="IPR036373">
    <property type="entry name" value="Ribosomal_bL17_sf"/>
</dbReference>
<keyword evidence="2 4" id="KW-0689">Ribosomal protein</keyword>
<dbReference type="HAMAP" id="MF_01368">
    <property type="entry name" value="Ribosomal_bL17"/>
    <property type="match status" value="1"/>
</dbReference>
<dbReference type="Gene3D" id="3.90.1030.10">
    <property type="entry name" value="Ribosomal protein L17"/>
    <property type="match status" value="1"/>
</dbReference>
<dbReference type="KEGG" id="ttk:TST_1406"/>
<dbReference type="EMBL" id="AP013035">
    <property type="protein sequence ID" value="BAT72193.1"/>
    <property type="molecule type" value="Genomic_DNA"/>
</dbReference>
<sequence>MRHRVKKVKLSRHAEHRNMLIRNLVTALLKHERITTTEAKAKAMRPWVDKVINWAKKGDLSSKRRVFAYLTEKQVAYKIIKEAPERYADRSSGFTRMYRLGPRRGDNAEMALIELVDAKVEAQEEA</sequence>
<dbReference type="PANTHER" id="PTHR14413:SF16">
    <property type="entry name" value="LARGE RIBOSOMAL SUBUNIT PROTEIN BL17M"/>
    <property type="match status" value="1"/>
</dbReference>
<dbReference type="OrthoDB" id="9809073at2"/>
<keyword evidence="7" id="KW-1185">Reference proteome</keyword>
<dbReference type="Pfam" id="PF01196">
    <property type="entry name" value="Ribosomal_L17"/>
    <property type="match status" value="1"/>
</dbReference>
<evidence type="ECO:0000256" key="1">
    <source>
        <dbReference type="ARBA" id="ARBA00008777"/>
    </source>
</evidence>
<dbReference type="SUPFAM" id="SSF64263">
    <property type="entry name" value="Prokaryotic ribosomal protein L17"/>
    <property type="match status" value="1"/>
</dbReference>
<dbReference type="GO" id="GO:0003735">
    <property type="term" value="F:structural constituent of ribosome"/>
    <property type="evidence" value="ECO:0007669"/>
    <property type="project" value="InterPro"/>
</dbReference>
<proteinExistence type="inferred from homology"/>
<comment type="subunit">
    <text evidence="4">Part of the 50S ribosomal subunit. Contacts protein L32.</text>
</comment>
<gene>
    <name evidence="4" type="primary">rplQ</name>
    <name evidence="6" type="ORF">TST_1406</name>
</gene>
<dbReference type="GO" id="GO:0022625">
    <property type="term" value="C:cytosolic large ribosomal subunit"/>
    <property type="evidence" value="ECO:0007669"/>
    <property type="project" value="TreeGrafter"/>
</dbReference>
<dbReference type="PATRIC" id="fig|1298851.3.peg.1480"/>